<keyword evidence="2" id="KW-1185">Reference proteome</keyword>
<sequence>MTAISSKKAYNTIKASTTTRFNIETEFVEAVPSLKAGNSLGHNNVFSELIKRREEAATSAMTELFQRFLKEKSGPMSRSSPWSYPYR</sequence>
<dbReference type="Proteomes" id="UP000828390">
    <property type="component" value="Unassembled WGS sequence"/>
</dbReference>
<dbReference type="AlphaFoldDB" id="A0A9D4DWP3"/>
<gene>
    <name evidence="1" type="ORF">DPMN_169508</name>
</gene>
<organism evidence="1 2">
    <name type="scientific">Dreissena polymorpha</name>
    <name type="common">Zebra mussel</name>
    <name type="synonym">Mytilus polymorpha</name>
    <dbReference type="NCBI Taxonomy" id="45954"/>
    <lineage>
        <taxon>Eukaryota</taxon>
        <taxon>Metazoa</taxon>
        <taxon>Spiralia</taxon>
        <taxon>Lophotrochozoa</taxon>
        <taxon>Mollusca</taxon>
        <taxon>Bivalvia</taxon>
        <taxon>Autobranchia</taxon>
        <taxon>Heteroconchia</taxon>
        <taxon>Euheterodonta</taxon>
        <taxon>Imparidentia</taxon>
        <taxon>Neoheterodontei</taxon>
        <taxon>Myida</taxon>
        <taxon>Dreissenoidea</taxon>
        <taxon>Dreissenidae</taxon>
        <taxon>Dreissena</taxon>
    </lineage>
</organism>
<evidence type="ECO:0000313" key="1">
    <source>
        <dbReference type="EMBL" id="KAH3768296.1"/>
    </source>
</evidence>
<comment type="caution">
    <text evidence="1">The sequence shown here is derived from an EMBL/GenBank/DDBJ whole genome shotgun (WGS) entry which is preliminary data.</text>
</comment>
<reference evidence="1" key="2">
    <citation type="submission" date="2020-11" db="EMBL/GenBank/DDBJ databases">
        <authorList>
            <person name="McCartney M.A."/>
            <person name="Auch B."/>
            <person name="Kono T."/>
            <person name="Mallez S."/>
            <person name="Becker A."/>
            <person name="Gohl D.M."/>
            <person name="Silverstein K.A.T."/>
            <person name="Koren S."/>
            <person name="Bechman K.B."/>
            <person name="Herman A."/>
            <person name="Abrahante J.E."/>
            <person name="Garbe J."/>
        </authorList>
    </citation>
    <scope>NUCLEOTIDE SEQUENCE</scope>
    <source>
        <strain evidence="1">Duluth1</strain>
        <tissue evidence="1">Whole animal</tissue>
    </source>
</reference>
<accession>A0A9D4DWP3</accession>
<name>A0A9D4DWP3_DREPO</name>
<dbReference type="EMBL" id="JAIWYP010000009">
    <property type="protein sequence ID" value="KAH3768296.1"/>
    <property type="molecule type" value="Genomic_DNA"/>
</dbReference>
<protein>
    <submittedName>
        <fullName evidence="1">Uncharacterized protein</fullName>
    </submittedName>
</protein>
<reference evidence="1" key="1">
    <citation type="journal article" date="2019" name="bioRxiv">
        <title>The Genome of the Zebra Mussel, Dreissena polymorpha: A Resource for Invasive Species Research.</title>
        <authorList>
            <person name="McCartney M.A."/>
            <person name="Auch B."/>
            <person name="Kono T."/>
            <person name="Mallez S."/>
            <person name="Zhang Y."/>
            <person name="Obille A."/>
            <person name="Becker A."/>
            <person name="Abrahante J.E."/>
            <person name="Garbe J."/>
            <person name="Badalamenti J.P."/>
            <person name="Herman A."/>
            <person name="Mangelson H."/>
            <person name="Liachko I."/>
            <person name="Sullivan S."/>
            <person name="Sone E.D."/>
            <person name="Koren S."/>
            <person name="Silverstein K.A.T."/>
            <person name="Beckman K.B."/>
            <person name="Gohl D.M."/>
        </authorList>
    </citation>
    <scope>NUCLEOTIDE SEQUENCE</scope>
    <source>
        <strain evidence="1">Duluth1</strain>
        <tissue evidence="1">Whole animal</tissue>
    </source>
</reference>
<proteinExistence type="predicted"/>
<evidence type="ECO:0000313" key="2">
    <source>
        <dbReference type="Proteomes" id="UP000828390"/>
    </source>
</evidence>